<name>A0A947DJ89_9CYAN</name>
<accession>A0A947DJ89</accession>
<sequence length="163" mass="18719">MNIEFRELGTVEISDLVELMNNPLVRRHMPLSNDNFGVRECESFLSTKKALWTEYGYGPWAFFIDDEFAGWGGLQPEDGYPDLALVLHPNHWGVGNILYKEIVQRAFGEMKLKAISALLPVTRKSANSLLRLGFRQHGTITLENKQFNRYLLEKPAYSRNSKN</sequence>
<feature type="domain" description="N-acetyltransferase" evidence="1">
    <location>
        <begin position="3"/>
        <end position="157"/>
    </location>
</feature>
<dbReference type="RefSeq" id="WP_215611002.1">
    <property type="nucleotide sequence ID" value="NZ_JADOES010000067.1"/>
</dbReference>
<dbReference type="Pfam" id="PF13302">
    <property type="entry name" value="Acetyltransf_3"/>
    <property type="match status" value="1"/>
</dbReference>
<dbReference type="GO" id="GO:0016747">
    <property type="term" value="F:acyltransferase activity, transferring groups other than amino-acyl groups"/>
    <property type="evidence" value="ECO:0007669"/>
    <property type="project" value="InterPro"/>
</dbReference>
<dbReference type="Proteomes" id="UP000717364">
    <property type="component" value="Unassembled WGS sequence"/>
</dbReference>
<dbReference type="Gene3D" id="3.40.630.30">
    <property type="match status" value="1"/>
</dbReference>
<reference evidence="2" key="1">
    <citation type="submission" date="2020-11" db="EMBL/GenBank/DDBJ databases">
        <authorList>
            <person name="Konstantinou D."/>
            <person name="Gkelis S."/>
            <person name="Popin R."/>
            <person name="Fewer D."/>
            <person name="Sivonen K."/>
        </authorList>
    </citation>
    <scope>NUCLEOTIDE SEQUENCE</scope>
    <source>
        <strain evidence="2">TAU-MAC 1115</strain>
    </source>
</reference>
<protein>
    <submittedName>
        <fullName evidence="2">GNAT family N-acetyltransferase</fullName>
    </submittedName>
</protein>
<dbReference type="PROSITE" id="PS51186">
    <property type="entry name" value="GNAT"/>
    <property type="match status" value="1"/>
</dbReference>
<dbReference type="SUPFAM" id="SSF55729">
    <property type="entry name" value="Acyl-CoA N-acyltransferases (Nat)"/>
    <property type="match status" value="1"/>
</dbReference>
<gene>
    <name evidence="2" type="ORF">IXB50_21220</name>
</gene>
<organism evidence="2 3">
    <name type="scientific">Leptothoe spongobia TAU-MAC 1115</name>
    <dbReference type="NCBI Taxonomy" id="1967444"/>
    <lineage>
        <taxon>Bacteria</taxon>
        <taxon>Bacillati</taxon>
        <taxon>Cyanobacteriota</taxon>
        <taxon>Cyanophyceae</taxon>
        <taxon>Nodosilineales</taxon>
        <taxon>Cymatolegaceae</taxon>
        <taxon>Leptothoe</taxon>
        <taxon>Leptothoe spongobia</taxon>
    </lineage>
</organism>
<dbReference type="InterPro" id="IPR000182">
    <property type="entry name" value="GNAT_dom"/>
</dbReference>
<keyword evidence="3" id="KW-1185">Reference proteome</keyword>
<dbReference type="EMBL" id="JADOES010000067">
    <property type="protein sequence ID" value="MBT9317942.1"/>
    <property type="molecule type" value="Genomic_DNA"/>
</dbReference>
<reference evidence="2" key="2">
    <citation type="journal article" date="2021" name="Mar. Drugs">
        <title>Genome Reduction and Secondary Metabolism of the Marine Sponge-Associated Cyanobacterium Leptothoe.</title>
        <authorList>
            <person name="Konstantinou D."/>
            <person name="Popin R.V."/>
            <person name="Fewer D.P."/>
            <person name="Sivonen K."/>
            <person name="Gkelis S."/>
        </authorList>
    </citation>
    <scope>NUCLEOTIDE SEQUENCE</scope>
    <source>
        <strain evidence="2">TAU-MAC 1115</strain>
    </source>
</reference>
<dbReference type="AlphaFoldDB" id="A0A947DJ89"/>
<evidence type="ECO:0000313" key="3">
    <source>
        <dbReference type="Proteomes" id="UP000717364"/>
    </source>
</evidence>
<comment type="caution">
    <text evidence="2">The sequence shown here is derived from an EMBL/GenBank/DDBJ whole genome shotgun (WGS) entry which is preliminary data.</text>
</comment>
<evidence type="ECO:0000259" key="1">
    <source>
        <dbReference type="PROSITE" id="PS51186"/>
    </source>
</evidence>
<evidence type="ECO:0000313" key="2">
    <source>
        <dbReference type="EMBL" id="MBT9317942.1"/>
    </source>
</evidence>
<dbReference type="InterPro" id="IPR016181">
    <property type="entry name" value="Acyl_CoA_acyltransferase"/>
</dbReference>
<proteinExistence type="predicted"/>